<reference evidence="1" key="1">
    <citation type="submission" date="2021-03" db="EMBL/GenBank/DDBJ databases">
        <title>Evolutionary priming and transition to the ectomycorrhizal habit in an iconic lineage of mushroom-forming fungi: is preadaptation a requirement?</title>
        <authorList>
            <consortium name="DOE Joint Genome Institute"/>
            <person name="Looney B.P."/>
            <person name="Miyauchi S."/>
            <person name="Morin E."/>
            <person name="Drula E."/>
            <person name="Courty P.E."/>
            <person name="Chicoki N."/>
            <person name="Fauchery L."/>
            <person name="Kohler A."/>
            <person name="Kuo A."/>
            <person name="LaButti K."/>
            <person name="Pangilinan J."/>
            <person name="Lipzen A."/>
            <person name="Riley R."/>
            <person name="Andreopoulos W."/>
            <person name="He G."/>
            <person name="Johnson J."/>
            <person name="Barry K.W."/>
            <person name="Grigoriev I.V."/>
            <person name="Nagy L."/>
            <person name="Hibbett D."/>
            <person name="Henrissat B."/>
            <person name="Matheny P.B."/>
            <person name="Labbe J."/>
            <person name="Martin A.F."/>
        </authorList>
    </citation>
    <scope>NUCLEOTIDE SEQUENCE</scope>
    <source>
        <strain evidence="1">BPL698</strain>
    </source>
</reference>
<proteinExistence type="predicted"/>
<dbReference type="EMBL" id="JAGFNK010000222">
    <property type="protein sequence ID" value="KAI9457391.1"/>
    <property type="molecule type" value="Genomic_DNA"/>
</dbReference>
<evidence type="ECO:0000313" key="1">
    <source>
        <dbReference type="EMBL" id="KAI9457391.1"/>
    </source>
</evidence>
<keyword evidence="2" id="KW-1185">Reference proteome</keyword>
<gene>
    <name evidence="1" type="ORF">F5148DRAFT_1151186</name>
</gene>
<sequence>MAHAYQLSPAHQCSHRLGSKPFGAEPEPYLSLISTSSRSPSSSAHAAHSNSNAPLHWWIRDLMLFSTENEHRLMQALMGRRLRASPVPAVPQPLAPRVLRFEYRVQEIHLWKLASPLLIPRQHQEDGKRRLDTEGPDGAGLTRGMREVARCCLDLVVFTKCPPLLQLLSPALAAVTEPAAVPRMSSSGSLRQRAGREPRHEGTPDAREVPSSSLSQPVTRPRPMTPVLSPQYPPHSRGSQDKDAVGTASSVPSGPGRGESGGIHRLANSKTDSRRETNENENGSGPKPVHRTSYVRPGAQSPFVSPLPSDRPNVSMSPSPPAAAPPSVAKTVSKWTRTSIGTPSNDSQARYGRGLTDPPAEYGGATLVPATQNPPQWQGSQENSVIGAAPLGPSGPGRGETGERDRPANVNADSRRETSEETNASRPEQVSRTPSVRLDAKSPFVSPPPSDKLNISMSQSPPAAASPAGNKGSVEMDVHTYGYTLKRLPGALSSVPAAAAPSPPLLRGSQENGVIGAAPLGPSGPARRPGGRDRPADGKGDSHRETSEETNASRPEQQQLRPTPSVQLLARSQFISAPPSDNRNVSMTPTPMSAVSQILRLNTEEPLPSLLLNAHHISEGHKRTSSSELHPWDLPDQDAENPEGEINPLTPKGTHMAEQTRKRMDSTPSKFGAPLLFNHLQTPPLAAKTAPKRASASTDAPSNDSPARHARGFTNPPAEYEGTASVPAAQNPPHLRGSQETSVIGTAPLGHSGPAHGETKGRHRPANNAKVDSTDENEDGSGPDQLRRTPSVSPAASVPPNLSSHPPPSRVGDPRNQSSSPGEKDASGPYTDEPKPFTTPRSAPPMSKARSIQLASYTPGNANPGPYYPASANLWIAIQCPEVQDAARRNQVVSLSA</sequence>
<evidence type="ECO:0000313" key="2">
    <source>
        <dbReference type="Proteomes" id="UP001207468"/>
    </source>
</evidence>
<accession>A0ACC0U212</accession>
<organism evidence="1 2">
    <name type="scientific">Russula earlei</name>
    <dbReference type="NCBI Taxonomy" id="71964"/>
    <lineage>
        <taxon>Eukaryota</taxon>
        <taxon>Fungi</taxon>
        <taxon>Dikarya</taxon>
        <taxon>Basidiomycota</taxon>
        <taxon>Agaricomycotina</taxon>
        <taxon>Agaricomycetes</taxon>
        <taxon>Russulales</taxon>
        <taxon>Russulaceae</taxon>
        <taxon>Russula</taxon>
    </lineage>
</organism>
<comment type="caution">
    <text evidence="1">The sequence shown here is derived from an EMBL/GenBank/DDBJ whole genome shotgun (WGS) entry which is preliminary data.</text>
</comment>
<protein>
    <submittedName>
        <fullName evidence="1">Uncharacterized protein</fullName>
    </submittedName>
</protein>
<dbReference type="Proteomes" id="UP001207468">
    <property type="component" value="Unassembled WGS sequence"/>
</dbReference>
<name>A0ACC0U212_9AGAM</name>